<dbReference type="Pfam" id="PF00001">
    <property type="entry name" value="7tm_1"/>
    <property type="match status" value="1"/>
</dbReference>
<keyword evidence="4 11" id="KW-1133">Transmembrane helix</keyword>
<dbReference type="OrthoDB" id="2105199at2759"/>
<keyword evidence="5" id="KW-0297">G-protein coupled receptor</keyword>
<evidence type="ECO:0000256" key="10">
    <source>
        <dbReference type="SAM" id="MobiDB-lite"/>
    </source>
</evidence>
<dbReference type="Gene3D" id="1.20.1070.10">
    <property type="entry name" value="Rhodopsin 7-helix transmembrane proteins"/>
    <property type="match status" value="2"/>
</dbReference>
<name>A0A913ZR54_PATMI</name>
<evidence type="ECO:0000256" key="11">
    <source>
        <dbReference type="SAM" id="Phobius"/>
    </source>
</evidence>
<organism evidence="13 14">
    <name type="scientific">Patiria miniata</name>
    <name type="common">Bat star</name>
    <name type="synonym">Asterina miniata</name>
    <dbReference type="NCBI Taxonomy" id="46514"/>
    <lineage>
        <taxon>Eukaryota</taxon>
        <taxon>Metazoa</taxon>
        <taxon>Echinodermata</taxon>
        <taxon>Eleutherozoa</taxon>
        <taxon>Asterozoa</taxon>
        <taxon>Asteroidea</taxon>
        <taxon>Valvatacea</taxon>
        <taxon>Valvatida</taxon>
        <taxon>Asterinidae</taxon>
        <taxon>Patiria</taxon>
    </lineage>
</organism>
<feature type="transmembrane region" description="Helical" evidence="11">
    <location>
        <begin position="113"/>
        <end position="132"/>
    </location>
</feature>
<dbReference type="Proteomes" id="UP000887568">
    <property type="component" value="Unplaced"/>
</dbReference>
<dbReference type="GO" id="GO:0005886">
    <property type="term" value="C:plasma membrane"/>
    <property type="evidence" value="ECO:0007669"/>
    <property type="project" value="UniProtKB-SubCell"/>
</dbReference>
<evidence type="ECO:0000256" key="1">
    <source>
        <dbReference type="ARBA" id="ARBA00004651"/>
    </source>
</evidence>
<dbReference type="OMA" id="QRFGYII"/>
<keyword evidence="3 11" id="KW-0812">Transmembrane</keyword>
<evidence type="ECO:0000256" key="3">
    <source>
        <dbReference type="ARBA" id="ARBA00022692"/>
    </source>
</evidence>
<dbReference type="GeneID" id="119726591"/>
<dbReference type="InterPro" id="IPR017452">
    <property type="entry name" value="GPCR_Rhodpsn_7TM"/>
</dbReference>
<feature type="transmembrane region" description="Helical" evidence="11">
    <location>
        <begin position="195"/>
        <end position="220"/>
    </location>
</feature>
<accession>A0A913ZR54</accession>
<feature type="compositionally biased region" description="Polar residues" evidence="10">
    <location>
        <begin position="287"/>
        <end position="303"/>
    </location>
</feature>
<dbReference type="PANTHER" id="PTHR24248">
    <property type="entry name" value="ADRENERGIC RECEPTOR-RELATED G-PROTEIN COUPLED RECEPTOR"/>
    <property type="match status" value="1"/>
</dbReference>
<evidence type="ECO:0000313" key="14">
    <source>
        <dbReference type="Proteomes" id="UP000887568"/>
    </source>
</evidence>
<feature type="transmembrane region" description="Helical" evidence="11">
    <location>
        <begin position="460"/>
        <end position="480"/>
    </location>
</feature>
<feature type="transmembrane region" description="Helical" evidence="11">
    <location>
        <begin position="33"/>
        <end position="61"/>
    </location>
</feature>
<evidence type="ECO:0000256" key="2">
    <source>
        <dbReference type="ARBA" id="ARBA00022475"/>
    </source>
</evidence>
<feature type="domain" description="G-protein coupled receptors family 1 profile" evidence="12">
    <location>
        <begin position="52"/>
        <end position="505"/>
    </location>
</feature>
<dbReference type="AlphaFoldDB" id="A0A913ZR54"/>
<dbReference type="PANTHER" id="PTHR24248:SF125">
    <property type="entry name" value="DOPAMINE D2-LIKE RECEPTOR"/>
    <property type="match status" value="1"/>
</dbReference>
<feature type="region of interest" description="Disordered" evidence="10">
    <location>
        <begin position="287"/>
        <end position="329"/>
    </location>
</feature>
<evidence type="ECO:0000256" key="4">
    <source>
        <dbReference type="ARBA" id="ARBA00022989"/>
    </source>
</evidence>
<dbReference type="PRINTS" id="PR00237">
    <property type="entry name" value="GPCRRHODOPSN"/>
</dbReference>
<keyword evidence="2" id="KW-1003">Cell membrane</keyword>
<dbReference type="InterPro" id="IPR000276">
    <property type="entry name" value="GPCR_Rhodpsn"/>
</dbReference>
<proteinExistence type="predicted"/>
<evidence type="ECO:0000313" key="13">
    <source>
        <dbReference type="EnsemblMetazoa" id="XP_038054253.1"/>
    </source>
</evidence>
<keyword evidence="8" id="KW-0675">Receptor</keyword>
<protein>
    <recommendedName>
        <fullName evidence="12">G-protein coupled receptors family 1 profile domain-containing protein</fullName>
    </recommendedName>
</protein>
<dbReference type="SMART" id="SM01381">
    <property type="entry name" value="7TM_GPCR_Srsx"/>
    <property type="match status" value="1"/>
</dbReference>
<comment type="subcellular location">
    <subcellularLocation>
        <location evidence="1">Cell membrane</location>
        <topology evidence="1">Multi-pass membrane protein</topology>
    </subcellularLocation>
</comment>
<dbReference type="EnsemblMetazoa" id="XM_038198325.1">
    <property type="protein sequence ID" value="XP_038054253.1"/>
    <property type="gene ID" value="LOC119726591"/>
</dbReference>
<feature type="compositionally biased region" description="Polar residues" evidence="10">
    <location>
        <begin position="319"/>
        <end position="329"/>
    </location>
</feature>
<feature type="transmembrane region" description="Helical" evidence="11">
    <location>
        <begin position="73"/>
        <end position="93"/>
    </location>
</feature>
<dbReference type="GO" id="GO:0004930">
    <property type="term" value="F:G protein-coupled receptor activity"/>
    <property type="evidence" value="ECO:0007669"/>
    <property type="project" value="UniProtKB-KW"/>
</dbReference>
<evidence type="ECO:0000256" key="5">
    <source>
        <dbReference type="ARBA" id="ARBA00023040"/>
    </source>
</evidence>
<dbReference type="PROSITE" id="PS50262">
    <property type="entry name" value="G_PROTEIN_RECEP_F1_2"/>
    <property type="match status" value="1"/>
</dbReference>
<keyword evidence="7" id="KW-1015">Disulfide bond</keyword>
<keyword evidence="6 11" id="KW-0472">Membrane</keyword>
<sequence>MSLLPVTANSSTITIGTSLSPSTVPSGIDFKNVLLIVSAVILVLSVISGVIGNCLVCLSVYRNRNLRNANNALLVNLAVGDLVVCFTSIPIMLAEVINNYGDCNPYGDIICHLQTFCHVSSSSVQLVTLVAISVERYEAIVHPFETKKKRRRVIVGTSISWIMAIVIAVPASIFLNESSLFLLCTCRLTEPPFDYVHTVIIAPLGIGCLVCVMVFYLRIFRTVRKHVKKKRKSTVNDTSTSTRTKKEWCNSLRSRCCCCCRANAVGAMPEAHGQFAAAIGPRSVAQDVTNKPSVSGAQSIQTNKENEDSNRGNPATIRSPLSGSRGLRTTSKCADLGEQAGRSISPDTGVGSFVAPPEITDKEQNRGLPPVDPVEELAGNTAQPKGLIIAITPAVPSGLSPSAEDNPSAPAMISRRVSLQVNEASRRSKPDDIQGSVCVLNPEMRVRGRRNLEAKTAKRASYIISVFSLCWLPLFVMSYIDSRTEVDILATCIATMSAALNPIVYTVVNKSFRKEFVKIFRRLTRCCPSRCTWLHKP</sequence>
<dbReference type="CDD" id="cd00637">
    <property type="entry name" value="7tm_classA_rhodopsin-like"/>
    <property type="match status" value="1"/>
</dbReference>
<feature type="transmembrane region" description="Helical" evidence="11">
    <location>
        <begin position="153"/>
        <end position="175"/>
    </location>
</feature>
<keyword evidence="14" id="KW-1185">Reference proteome</keyword>
<evidence type="ECO:0000259" key="12">
    <source>
        <dbReference type="PROSITE" id="PS50262"/>
    </source>
</evidence>
<evidence type="ECO:0000256" key="9">
    <source>
        <dbReference type="ARBA" id="ARBA00023224"/>
    </source>
</evidence>
<evidence type="ECO:0000256" key="7">
    <source>
        <dbReference type="ARBA" id="ARBA00023157"/>
    </source>
</evidence>
<evidence type="ECO:0000256" key="8">
    <source>
        <dbReference type="ARBA" id="ARBA00023170"/>
    </source>
</evidence>
<evidence type="ECO:0000256" key="6">
    <source>
        <dbReference type="ARBA" id="ARBA00023136"/>
    </source>
</evidence>
<feature type="transmembrane region" description="Helical" evidence="11">
    <location>
        <begin position="486"/>
        <end position="508"/>
    </location>
</feature>
<dbReference type="RefSeq" id="XP_038054253.1">
    <property type="nucleotide sequence ID" value="XM_038198325.1"/>
</dbReference>
<reference evidence="13" key="1">
    <citation type="submission" date="2022-11" db="UniProtKB">
        <authorList>
            <consortium name="EnsemblMetazoa"/>
        </authorList>
    </citation>
    <scope>IDENTIFICATION</scope>
</reference>
<keyword evidence="9" id="KW-0807">Transducer</keyword>
<dbReference type="SUPFAM" id="SSF81321">
    <property type="entry name" value="Family A G protein-coupled receptor-like"/>
    <property type="match status" value="1"/>
</dbReference>